<dbReference type="Gene3D" id="1.25.40.10">
    <property type="entry name" value="Tetratricopeptide repeat domain"/>
    <property type="match status" value="1"/>
</dbReference>
<dbReference type="OrthoDB" id="1465834at2"/>
<name>A0A1Y1CJU9_9BACT</name>
<dbReference type="SUPFAM" id="SSF48452">
    <property type="entry name" value="TPR-like"/>
    <property type="match status" value="1"/>
</dbReference>
<dbReference type="InterPro" id="IPR011990">
    <property type="entry name" value="TPR-like_helical_dom_sf"/>
</dbReference>
<reference evidence="2 3" key="1">
    <citation type="journal article" date="2018" name="Mar. Genomics">
        <title>Complete genome sequence of Marinifilaceae bacterium strain SPP2, isolated from the Antarctic marine sediment.</title>
        <authorList>
            <person name="Watanabe M."/>
            <person name="Kojima H."/>
            <person name="Fukui M."/>
        </authorList>
    </citation>
    <scope>NUCLEOTIDE SEQUENCE [LARGE SCALE GENOMIC DNA]</scope>
    <source>
        <strain evidence="2 3">SPP2</strain>
    </source>
</reference>
<sequence>MKRSKVISLASLLLSVVVLSSCAGLSKMKKEASNIKYQVTPEVLEAHADMVDVKITVNIPAKYFNKNVVLVATPVLKFESGEKAFPSKTLQGEKVQGNNTVVPYETGKTITYTGKIPYEQAMRISDLEVRMVGSKGDKSQEFEPYKVADGVIATATLVQNAPRNIVGKDAFQRVIAESKDADLHYLINSSQVRWSEMNAEDIAALKVYLDAAKKDEKKEYKGVEVSAYASPDGKQDFNEKLANNREGSSSKFIKKEMKKAKMDEYTSDDFFKSNVTPEDWAGFQELMKASNIQDKELILRVLSMYSDPEVREKEIRNISAAFDEVKKEVLPKLRRAKFVVNVDLIGKTDAELKSLVMSNPSELNAEELLYAATLVESADDKLAVYETAKKQFPKDWRGYNDAGMILFGMDKVSEAKTNFDKADQLSANNPVVKNNLGAVELVNGNVSEAEVLFGAATGAGNEVNYNLGIVAVKKAQYDTAVKQFGECTAANAALANILVGKYNVALDKLNANTSDDAIVYYLKAVVGARTDNNNLVFTNLETAIAKDASLKATAKTDMEFAKVFEDAKFKAIVE</sequence>
<evidence type="ECO:0000313" key="3">
    <source>
        <dbReference type="Proteomes" id="UP000218267"/>
    </source>
</evidence>
<feature type="signal peptide" evidence="1">
    <location>
        <begin position="1"/>
        <end position="23"/>
    </location>
</feature>
<dbReference type="KEGG" id="mbas:ALGA_2330"/>
<evidence type="ECO:0000313" key="2">
    <source>
        <dbReference type="EMBL" id="BAX80657.1"/>
    </source>
</evidence>
<organism evidence="2 3">
    <name type="scientific">Labilibaculum antarcticum</name>
    <dbReference type="NCBI Taxonomy" id="1717717"/>
    <lineage>
        <taxon>Bacteria</taxon>
        <taxon>Pseudomonadati</taxon>
        <taxon>Bacteroidota</taxon>
        <taxon>Bacteroidia</taxon>
        <taxon>Marinilabiliales</taxon>
        <taxon>Marinifilaceae</taxon>
        <taxon>Labilibaculum</taxon>
    </lineage>
</organism>
<dbReference type="EMBL" id="AP018042">
    <property type="protein sequence ID" value="BAX80657.1"/>
    <property type="molecule type" value="Genomic_DNA"/>
</dbReference>
<reference evidence="3" key="2">
    <citation type="journal article" date="2020" name="Antonie Van Leeuwenhoek">
        <title>Labilibaculum antarcticum sp. nov., a novel facultative anaerobic, psychrotorelant bacterium isolated from marine sediment of Antarctica.</title>
        <authorList>
            <person name="Watanabe M."/>
            <person name="Kojima H."/>
            <person name="Fukui M."/>
        </authorList>
    </citation>
    <scope>NUCLEOTIDE SEQUENCE [LARGE SCALE GENOMIC DNA]</scope>
    <source>
        <strain evidence="3">SPP2</strain>
    </source>
</reference>
<proteinExistence type="predicted"/>
<accession>A0A1Y1CJU9</accession>
<dbReference type="NCBIfam" id="NF047558">
    <property type="entry name" value="TPR_END_plus"/>
    <property type="match status" value="1"/>
</dbReference>
<dbReference type="Proteomes" id="UP000218267">
    <property type="component" value="Chromosome"/>
</dbReference>
<dbReference type="PROSITE" id="PS51257">
    <property type="entry name" value="PROKAR_LIPOPROTEIN"/>
    <property type="match status" value="1"/>
</dbReference>
<keyword evidence="3" id="KW-1185">Reference proteome</keyword>
<evidence type="ECO:0008006" key="4">
    <source>
        <dbReference type="Google" id="ProtNLM"/>
    </source>
</evidence>
<dbReference type="AlphaFoldDB" id="A0A1Y1CJU9"/>
<feature type="chain" id="PRO_5013118603" description="Tetratricopeptide repeat protein" evidence="1">
    <location>
        <begin position="24"/>
        <end position="574"/>
    </location>
</feature>
<keyword evidence="1" id="KW-0732">Signal</keyword>
<evidence type="ECO:0000256" key="1">
    <source>
        <dbReference type="SAM" id="SignalP"/>
    </source>
</evidence>
<protein>
    <recommendedName>
        <fullName evidence="4">Tetratricopeptide repeat protein</fullName>
    </recommendedName>
</protein>
<gene>
    <name evidence="2" type="ORF">ALGA_2330</name>
</gene>
<dbReference type="RefSeq" id="WP_096429500.1">
    <property type="nucleotide sequence ID" value="NZ_AP018042.1"/>
</dbReference>